<evidence type="ECO:0000313" key="3">
    <source>
        <dbReference type="Proteomes" id="UP000830434"/>
    </source>
</evidence>
<dbReference type="RefSeq" id="WP_248655283.1">
    <property type="nucleotide sequence ID" value="NZ_CP096658.1"/>
</dbReference>
<reference evidence="2" key="1">
    <citation type="submission" date="2022-04" db="EMBL/GenBank/DDBJ databases">
        <title>Diverse halophilic archaea isolated from saline environments.</title>
        <authorList>
            <person name="Cui H.-L."/>
        </authorList>
    </citation>
    <scope>NUCLEOTIDE SEQUENCE</scope>
    <source>
        <strain evidence="2">XZYJT40</strain>
    </source>
</reference>
<dbReference type="Proteomes" id="UP000830434">
    <property type="component" value="Chromosome"/>
</dbReference>
<dbReference type="PROSITE" id="PS51318">
    <property type="entry name" value="TAT"/>
    <property type="match status" value="1"/>
</dbReference>
<keyword evidence="3" id="KW-1185">Reference proteome</keyword>
<proteinExistence type="predicted"/>
<dbReference type="EMBL" id="CP096658">
    <property type="protein sequence ID" value="UPW00875.1"/>
    <property type="molecule type" value="Genomic_DNA"/>
</dbReference>
<dbReference type="AlphaFoldDB" id="A0A8U0IJL8"/>
<dbReference type="InterPro" id="IPR006311">
    <property type="entry name" value="TAT_signal"/>
</dbReference>
<evidence type="ECO:0000256" key="1">
    <source>
        <dbReference type="SAM" id="MobiDB-lite"/>
    </source>
</evidence>
<sequence length="156" mass="16285">MVGPNSEQSISRRSVLKRTAGALAVGGGGLAASETALAREADARPPRSRRASERHTGVTCGTGHSEGSTFTVESRCDGDDCAVVRLNGLAPSCVGGSEKAYADLPGTEPTIWMNLRNGEIPPRTYRVVGTERCESGAGACSGEDLYRLTFRPADDG</sequence>
<gene>
    <name evidence="2" type="ORF">M0R88_01940</name>
</gene>
<accession>A0A8U0IJL8</accession>
<feature type="compositionally biased region" description="Basic and acidic residues" evidence="1">
    <location>
        <begin position="37"/>
        <end position="56"/>
    </location>
</feature>
<name>A0A8U0IJL8_9EURY</name>
<dbReference type="KEGG" id="haxz:M0R88_01940"/>
<feature type="region of interest" description="Disordered" evidence="1">
    <location>
        <begin position="34"/>
        <end position="66"/>
    </location>
</feature>
<protein>
    <submittedName>
        <fullName evidence="2">Uncharacterized protein</fullName>
    </submittedName>
</protein>
<evidence type="ECO:0000313" key="2">
    <source>
        <dbReference type="EMBL" id="UPW00875.1"/>
    </source>
</evidence>
<dbReference type="GeneID" id="72188577"/>
<organism evidence="2 3">
    <name type="scientific">Halorussus gelatinilyticus</name>
    <dbReference type="NCBI Taxonomy" id="2937524"/>
    <lineage>
        <taxon>Archaea</taxon>
        <taxon>Methanobacteriati</taxon>
        <taxon>Methanobacteriota</taxon>
        <taxon>Stenosarchaea group</taxon>
        <taxon>Halobacteria</taxon>
        <taxon>Halobacteriales</taxon>
        <taxon>Haladaptataceae</taxon>
        <taxon>Halorussus</taxon>
    </lineage>
</organism>